<dbReference type="RefSeq" id="WP_207939054.1">
    <property type="nucleotide sequence ID" value="NZ_SMKY01000118.1"/>
</dbReference>
<dbReference type="Proteomes" id="UP000295578">
    <property type="component" value="Unassembled WGS sequence"/>
</dbReference>
<keyword evidence="1" id="KW-0472">Membrane</keyword>
<dbReference type="AlphaFoldDB" id="A0A4R5B0R3"/>
<accession>A0A4R5B0R3</accession>
<evidence type="ECO:0000256" key="1">
    <source>
        <dbReference type="SAM" id="Phobius"/>
    </source>
</evidence>
<keyword evidence="1" id="KW-0812">Transmembrane</keyword>
<name>A0A4R5B0R3_9ACTN</name>
<feature type="non-terminal residue" evidence="2">
    <location>
        <position position="180"/>
    </location>
</feature>
<keyword evidence="1" id="KW-1133">Transmembrane helix</keyword>
<reference evidence="2 3" key="1">
    <citation type="submission" date="2019-03" db="EMBL/GenBank/DDBJ databases">
        <title>Draft genome sequences of novel Actinobacteria.</title>
        <authorList>
            <person name="Sahin N."/>
            <person name="Ay H."/>
            <person name="Saygin H."/>
        </authorList>
    </citation>
    <scope>NUCLEOTIDE SEQUENCE [LARGE SCALE GENOMIC DNA]</scope>
    <source>
        <strain evidence="2 3">DSM 45941</strain>
    </source>
</reference>
<feature type="transmembrane region" description="Helical" evidence="1">
    <location>
        <begin position="44"/>
        <end position="65"/>
    </location>
</feature>
<comment type="caution">
    <text evidence="2">The sequence shown here is derived from an EMBL/GenBank/DDBJ whole genome shotgun (WGS) entry which is preliminary data.</text>
</comment>
<evidence type="ECO:0000313" key="2">
    <source>
        <dbReference type="EMBL" id="TDD79171.1"/>
    </source>
</evidence>
<sequence length="180" mass="19411">MDELQMIREAYGEPEPPTLREMTEARAAMLGKPPRTRVRFGWRLKAGIGVVAIGAATAVAIAAVGSGSPAPPSTSAPEDLGKRAVLAAAEKAAAQPTGKYWHTDTVDGQAYIIRAKTGTYAITAASTEVFHWTGVKRGMGEAYSDRDLPAHPQTPQDEALWRKAGSPSKFRVWSNDHYYT</sequence>
<proteinExistence type="predicted"/>
<keyword evidence="3" id="KW-1185">Reference proteome</keyword>
<organism evidence="2 3">
    <name type="scientific">Actinomadura darangshiensis</name>
    <dbReference type="NCBI Taxonomy" id="705336"/>
    <lineage>
        <taxon>Bacteria</taxon>
        <taxon>Bacillati</taxon>
        <taxon>Actinomycetota</taxon>
        <taxon>Actinomycetes</taxon>
        <taxon>Streptosporangiales</taxon>
        <taxon>Thermomonosporaceae</taxon>
        <taxon>Actinomadura</taxon>
    </lineage>
</organism>
<dbReference type="EMBL" id="SMKY01000118">
    <property type="protein sequence ID" value="TDD79171.1"/>
    <property type="molecule type" value="Genomic_DNA"/>
</dbReference>
<protein>
    <submittedName>
        <fullName evidence="2">Uncharacterized protein</fullName>
    </submittedName>
</protein>
<gene>
    <name evidence="2" type="ORF">E1293_24095</name>
</gene>
<evidence type="ECO:0000313" key="3">
    <source>
        <dbReference type="Proteomes" id="UP000295578"/>
    </source>
</evidence>